<name>A0A1H1B0K9_9EURY</name>
<dbReference type="GO" id="GO:0046491">
    <property type="term" value="P:L-methylmalonyl-CoA metabolic process"/>
    <property type="evidence" value="ECO:0007669"/>
    <property type="project" value="TreeGrafter"/>
</dbReference>
<reference evidence="4 7" key="3">
    <citation type="submission" date="2018-07" db="EMBL/GenBank/DDBJ databases">
        <title>Genome sequence of extremly halophilic archaeon Halopelagius longus strain BC12-B1.</title>
        <authorList>
            <person name="Zhang X."/>
        </authorList>
    </citation>
    <scope>NUCLEOTIDE SEQUENCE [LARGE SCALE GENOMIC DNA]</scope>
    <source>
        <strain evidence="4 7">BC12-B1</strain>
    </source>
</reference>
<dbReference type="Proteomes" id="UP000255421">
    <property type="component" value="Unassembled WGS sequence"/>
</dbReference>
<keyword evidence="4" id="KW-0413">Isomerase</keyword>
<gene>
    <name evidence="4" type="primary">mce</name>
    <name evidence="4" type="ORF">DWB78_01990</name>
    <name evidence="5" type="ORF">SAMN05216278_1577</name>
</gene>
<dbReference type="PANTHER" id="PTHR43048:SF3">
    <property type="entry name" value="METHYLMALONYL-COA EPIMERASE, MITOCHONDRIAL"/>
    <property type="match status" value="1"/>
</dbReference>
<dbReference type="Pfam" id="PF13669">
    <property type="entry name" value="Glyoxalase_4"/>
    <property type="match status" value="1"/>
</dbReference>
<proteinExistence type="inferred from homology"/>
<evidence type="ECO:0000256" key="1">
    <source>
        <dbReference type="ARBA" id="ARBA00009308"/>
    </source>
</evidence>
<dbReference type="EC" id="5.1.99.1" evidence="4"/>
<accession>A0A1H1B0K9</accession>
<dbReference type="InterPro" id="IPR029068">
    <property type="entry name" value="Glyas_Bleomycin-R_OHBP_Dase"/>
</dbReference>
<evidence type="ECO:0000313" key="4">
    <source>
        <dbReference type="EMBL" id="RDI70591.1"/>
    </source>
</evidence>
<reference evidence="5" key="2">
    <citation type="submission" date="2016-10" db="EMBL/GenBank/DDBJ databases">
        <authorList>
            <person name="de Groot N.N."/>
        </authorList>
    </citation>
    <scope>NUCLEOTIDE SEQUENCE [LARGE SCALE GENOMIC DNA]</scope>
    <source>
        <strain evidence="5">CGMCC 1.12397</strain>
    </source>
</reference>
<dbReference type="InterPro" id="IPR037523">
    <property type="entry name" value="VOC_core"/>
</dbReference>
<organism evidence="5 6">
    <name type="scientific">Halopelagius longus</name>
    <dbReference type="NCBI Taxonomy" id="1236180"/>
    <lineage>
        <taxon>Archaea</taxon>
        <taxon>Methanobacteriati</taxon>
        <taxon>Methanobacteriota</taxon>
        <taxon>Stenosarchaea group</taxon>
        <taxon>Halobacteria</taxon>
        <taxon>Halobacteriales</taxon>
        <taxon>Haloferacaceae</taxon>
    </lineage>
</organism>
<dbReference type="InterPro" id="IPR051785">
    <property type="entry name" value="MMCE/EMCE_epimerase"/>
</dbReference>
<dbReference type="InterPro" id="IPR017515">
    <property type="entry name" value="MeMalonyl-CoA_epimerase"/>
</dbReference>
<sequence length="127" mass="13603">MELDHVGVAAADASGLAAMFGELFDAPVVHEEEFDGMSVLFLDLGGSYFELLEPHEDGAIGQYLDKHGPGIHHVAVRTDDVSDALGKAREVGVELIDEEPRQGAWGHEVAFLHPNSTGGVLVEFVSH</sequence>
<protein>
    <submittedName>
        <fullName evidence="5">Methylmalonyl-CoA epimerase</fullName>
        <ecNumber evidence="4">5.1.99.1</ecNumber>
    </submittedName>
</protein>
<evidence type="ECO:0000313" key="7">
    <source>
        <dbReference type="Proteomes" id="UP000255421"/>
    </source>
</evidence>
<dbReference type="OrthoDB" id="6161at2157"/>
<keyword evidence="2" id="KW-0479">Metal-binding</keyword>
<dbReference type="GO" id="GO:0004493">
    <property type="term" value="F:methylmalonyl-CoA epimerase activity"/>
    <property type="evidence" value="ECO:0007669"/>
    <property type="project" value="UniProtKB-EC"/>
</dbReference>
<dbReference type="GO" id="GO:0046872">
    <property type="term" value="F:metal ion binding"/>
    <property type="evidence" value="ECO:0007669"/>
    <property type="project" value="UniProtKB-KW"/>
</dbReference>
<dbReference type="PROSITE" id="PS51819">
    <property type="entry name" value="VOC"/>
    <property type="match status" value="1"/>
</dbReference>
<dbReference type="SUPFAM" id="SSF54593">
    <property type="entry name" value="Glyoxalase/Bleomycin resistance protein/Dihydroxybiphenyl dioxygenase"/>
    <property type="match status" value="1"/>
</dbReference>
<dbReference type="AlphaFoldDB" id="A0A1H1B0K9"/>
<keyword evidence="7" id="KW-1185">Reference proteome</keyword>
<dbReference type="RefSeq" id="WP_092535488.1">
    <property type="nucleotide sequence ID" value="NZ_FNKQ01000002.1"/>
</dbReference>
<evidence type="ECO:0000259" key="3">
    <source>
        <dbReference type="PROSITE" id="PS51819"/>
    </source>
</evidence>
<reference evidence="6" key="1">
    <citation type="submission" date="2016-10" db="EMBL/GenBank/DDBJ databases">
        <authorList>
            <person name="Varghese N."/>
            <person name="Submissions S."/>
        </authorList>
    </citation>
    <scope>NUCLEOTIDE SEQUENCE [LARGE SCALE GENOMIC DNA]</scope>
    <source>
        <strain evidence="6">CGMCC 1.12397</strain>
    </source>
</reference>
<dbReference type="NCBIfam" id="TIGR03081">
    <property type="entry name" value="metmalonyl_epim"/>
    <property type="match status" value="1"/>
</dbReference>
<comment type="similarity">
    <text evidence="1">Belongs to the methylmalonyl-CoA epimerase family.</text>
</comment>
<evidence type="ECO:0000313" key="5">
    <source>
        <dbReference type="EMBL" id="SDQ45422.1"/>
    </source>
</evidence>
<dbReference type="Proteomes" id="UP000199289">
    <property type="component" value="Unassembled WGS sequence"/>
</dbReference>
<dbReference type="EMBL" id="FNKQ01000002">
    <property type="protein sequence ID" value="SDQ45422.1"/>
    <property type="molecule type" value="Genomic_DNA"/>
</dbReference>
<evidence type="ECO:0000313" key="6">
    <source>
        <dbReference type="Proteomes" id="UP000199289"/>
    </source>
</evidence>
<dbReference type="PANTHER" id="PTHR43048">
    <property type="entry name" value="METHYLMALONYL-COA EPIMERASE"/>
    <property type="match status" value="1"/>
</dbReference>
<evidence type="ECO:0000256" key="2">
    <source>
        <dbReference type="ARBA" id="ARBA00022723"/>
    </source>
</evidence>
<feature type="domain" description="VOC" evidence="3">
    <location>
        <begin position="2"/>
        <end position="127"/>
    </location>
</feature>
<dbReference type="EMBL" id="QQST01000001">
    <property type="protein sequence ID" value="RDI70591.1"/>
    <property type="molecule type" value="Genomic_DNA"/>
</dbReference>
<dbReference type="Gene3D" id="3.10.180.10">
    <property type="entry name" value="2,3-Dihydroxybiphenyl 1,2-Dioxygenase, domain 1"/>
    <property type="match status" value="1"/>
</dbReference>